<keyword evidence="3" id="KW-1185">Reference proteome</keyword>
<dbReference type="Proteomes" id="UP001642464">
    <property type="component" value="Unassembled WGS sequence"/>
</dbReference>
<accession>A0ABP0ICG1</accession>
<evidence type="ECO:0000259" key="1">
    <source>
        <dbReference type="PROSITE" id="PS50222"/>
    </source>
</evidence>
<gene>
    <name evidence="2" type="ORF">SCF082_LOCUS6423</name>
</gene>
<dbReference type="EMBL" id="CAXAMM010003525">
    <property type="protein sequence ID" value="CAK9000275.1"/>
    <property type="molecule type" value="Genomic_DNA"/>
</dbReference>
<evidence type="ECO:0000313" key="3">
    <source>
        <dbReference type="Proteomes" id="UP001642464"/>
    </source>
</evidence>
<dbReference type="PROSITE" id="PS50222">
    <property type="entry name" value="EF_HAND_2"/>
    <property type="match status" value="1"/>
</dbReference>
<name>A0ABP0ICG1_9DINO</name>
<protein>
    <recommendedName>
        <fullName evidence="1">EF-hand domain-containing protein</fullName>
    </recommendedName>
</protein>
<dbReference type="InterPro" id="IPR002048">
    <property type="entry name" value="EF_hand_dom"/>
</dbReference>
<evidence type="ECO:0000313" key="2">
    <source>
        <dbReference type="EMBL" id="CAK9000275.1"/>
    </source>
</evidence>
<sequence length="78" mass="9086">MYLKVAYALLDKDGSSTVDFEEWDKATRSIGYFGPTSIIYQYLCIDDKLKTLTKQRWNEVLDLWSNREAIYRKILAGG</sequence>
<organism evidence="2 3">
    <name type="scientific">Durusdinium trenchii</name>
    <dbReference type="NCBI Taxonomy" id="1381693"/>
    <lineage>
        <taxon>Eukaryota</taxon>
        <taxon>Sar</taxon>
        <taxon>Alveolata</taxon>
        <taxon>Dinophyceae</taxon>
        <taxon>Suessiales</taxon>
        <taxon>Symbiodiniaceae</taxon>
        <taxon>Durusdinium</taxon>
    </lineage>
</organism>
<comment type="caution">
    <text evidence="2">The sequence shown here is derived from an EMBL/GenBank/DDBJ whole genome shotgun (WGS) entry which is preliminary data.</text>
</comment>
<reference evidence="2 3" key="1">
    <citation type="submission" date="2024-02" db="EMBL/GenBank/DDBJ databases">
        <authorList>
            <person name="Chen Y."/>
            <person name="Shah S."/>
            <person name="Dougan E. K."/>
            <person name="Thang M."/>
            <person name="Chan C."/>
        </authorList>
    </citation>
    <scope>NUCLEOTIDE SEQUENCE [LARGE SCALE GENOMIC DNA]</scope>
</reference>
<proteinExistence type="predicted"/>
<feature type="domain" description="EF-hand" evidence="1">
    <location>
        <begin position="1"/>
        <end position="33"/>
    </location>
</feature>